<name>A0A197JUA3_9FUNG</name>
<dbReference type="EMBL" id="KV442047">
    <property type="protein sequence ID" value="OAQ28558.1"/>
    <property type="molecule type" value="Genomic_DNA"/>
</dbReference>
<proteinExistence type="predicted"/>
<dbReference type="AlphaFoldDB" id="A0A197JUA3"/>
<sequence>MLRHFRDTRLQEPHNAFPFCNATPRRLTKQTGPLGSKDLELPLPAFTSSTYASTTLDASNTVGTVPDPVPTISGEGDESLLIDEAEREVLLAQIESIGRECEPQGDEGCLTCLFKSHQRLCATALHQNELRITDVADVVALLGVLVPFKATERMKSIFQEKTLDGLRRSDEEWPDVRFNGTLVTYAVRHCMRGQKGRVSKLLRPLEENHRRIMLLLETRLEYLPLEEVKDLSEMDFTVKHIGPVMEAFVDSKRASSRFPNKDCETQKRLNIKPDRPDLSVMVGKTEGAFGEITGPAKERSIWKNNRDFYMIFRYGKAFLDTGHKIAPLFQIIYTKGTYMRLKEATRGMFVLEEVCAFTIPVTVEMITSFMTNIQTLMIAQTDIEKIAAGPLDQFKRSWGYKGLDKNKRLLVQGSKGRKAARPSESEGADGTLELGHAAPNG</sequence>
<accession>A0A197JUA3</accession>
<evidence type="ECO:0000313" key="3">
    <source>
        <dbReference type="Proteomes" id="UP000078512"/>
    </source>
</evidence>
<gene>
    <name evidence="2" type="ORF">K457DRAFT_20113</name>
</gene>
<dbReference type="Proteomes" id="UP000078512">
    <property type="component" value="Unassembled WGS sequence"/>
</dbReference>
<evidence type="ECO:0000313" key="2">
    <source>
        <dbReference type="EMBL" id="OAQ28558.1"/>
    </source>
</evidence>
<feature type="region of interest" description="Disordered" evidence="1">
    <location>
        <begin position="412"/>
        <end position="441"/>
    </location>
</feature>
<protein>
    <submittedName>
        <fullName evidence="2">Uncharacterized protein</fullName>
    </submittedName>
</protein>
<organism evidence="2 3">
    <name type="scientific">Linnemannia elongata AG-77</name>
    <dbReference type="NCBI Taxonomy" id="1314771"/>
    <lineage>
        <taxon>Eukaryota</taxon>
        <taxon>Fungi</taxon>
        <taxon>Fungi incertae sedis</taxon>
        <taxon>Mucoromycota</taxon>
        <taxon>Mortierellomycotina</taxon>
        <taxon>Mortierellomycetes</taxon>
        <taxon>Mortierellales</taxon>
        <taxon>Mortierellaceae</taxon>
        <taxon>Linnemannia</taxon>
    </lineage>
</organism>
<evidence type="ECO:0000256" key="1">
    <source>
        <dbReference type="SAM" id="MobiDB-lite"/>
    </source>
</evidence>
<keyword evidence="3" id="KW-1185">Reference proteome</keyword>
<dbReference type="OrthoDB" id="2426448at2759"/>
<reference evidence="2 3" key="1">
    <citation type="submission" date="2016-05" db="EMBL/GenBank/DDBJ databases">
        <title>Genome sequencing reveals origins of a unique bacterial endosymbiosis in the earliest lineages of terrestrial Fungi.</title>
        <authorList>
            <consortium name="DOE Joint Genome Institute"/>
            <person name="Uehling J."/>
            <person name="Gryganskyi A."/>
            <person name="Hameed K."/>
            <person name="Tschaplinski T."/>
            <person name="Misztal P."/>
            <person name="Wu S."/>
            <person name="Desiro A."/>
            <person name="Vande Pol N."/>
            <person name="Du Z.-Y."/>
            <person name="Zienkiewicz A."/>
            <person name="Zienkiewicz K."/>
            <person name="Morin E."/>
            <person name="Tisserant E."/>
            <person name="Splivallo R."/>
            <person name="Hainaut M."/>
            <person name="Henrissat B."/>
            <person name="Ohm R."/>
            <person name="Kuo A."/>
            <person name="Yan J."/>
            <person name="Lipzen A."/>
            <person name="Nolan M."/>
            <person name="Labutti K."/>
            <person name="Barry K."/>
            <person name="Goldstein A."/>
            <person name="Labbe J."/>
            <person name="Schadt C."/>
            <person name="Tuskan G."/>
            <person name="Grigoriev I."/>
            <person name="Martin F."/>
            <person name="Vilgalys R."/>
            <person name="Bonito G."/>
        </authorList>
    </citation>
    <scope>NUCLEOTIDE SEQUENCE [LARGE SCALE GENOMIC DNA]</scope>
    <source>
        <strain evidence="2 3">AG-77</strain>
    </source>
</reference>
<dbReference type="STRING" id="1314771.A0A197JUA3"/>